<dbReference type="GO" id="GO:0016746">
    <property type="term" value="F:acyltransferase activity"/>
    <property type="evidence" value="ECO:0007669"/>
    <property type="project" value="UniProtKB-KW"/>
</dbReference>
<organism evidence="6 7">
    <name type="scientific">Denitratisoma oestradiolicum</name>
    <dbReference type="NCBI Taxonomy" id="311182"/>
    <lineage>
        <taxon>Bacteria</taxon>
        <taxon>Pseudomonadati</taxon>
        <taxon>Pseudomonadota</taxon>
        <taxon>Betaproteobacteria</taxon>
        <taxon>Nitrosomonadales</taxon>
        <taxon>Sterolibacteriaceae</taxon>
        <taxon>Denitratisoma</taxon>
    </lineage>
</organism>
<dbReference type="InterPro" id="IPR010963">
    <property type="entry name" value="PHA_synth_I"/>
</dbReference>
<evidence type="ECO:0000256" key="3">
    <source>
        <dbReference type="ARBA" id="ARBA00022679"/>
    </source>
</evidence>
<feature type="domain" description="Poly-beta-hydroxybutyrate polymerase N-terminal" evidence="5">
    <location>
        <begin position="81"/>
        <end position="248"/>
    </location>
</feature>
<dbReference type="SUPFAM" id="SSF53474">
    <property type="entry name" value="alpha/beta-Hydrolases"/>
    <property type="match status" value="1"/>
</dbReference>
<reference evidence="6 7" key="1">
    <citation type="submission" date="2020-03" db="EMBL/GenBank/DDBJ databases">
        <authorList>
            <consortium name="Genoscope - CEA"/>
            <person name="William W."/>
        </authorList>
    </citation>
    <scope>NUCLEOTIDE SEQUENCE [LARGE SCALE GENOMIC DNA]</scope>
    <source>
        <strain evidence="7">DSM 16959</strain>
    </source>
</reference>
<dbReference type="AlphaFoldDB" id="A0A6S6XXC5"/>
<dbReference type="GO" id="GO:0005737">
    <property type="term" value="C:cytoplasm"/>
    <property type="evidence" value="ECO:0007669"/>
    <property type="project" value="UniProtKB-SubCell"/>
</dbReference>
<gene>
    <name evidence="6" type="primary">phaC</name>
    <name evidence="6" type="ORF">DENOEST_1592</name>
</gene>
<dbReference type="GO" id="GO:0042619">
    <property type="term" value="P:poly-hydroxybutyrate biosynthetic process"/>
    <property type="evidence" value="ECO:0007669"/>
    <property type="project" value="InterPro"/>
</dbReference>
<dbReference type="InterPro" id="IPR010941">
    <property type="entry name" value="PhaC_N"/>
</dbReference>
<evidence type="ECO:0000256" key="2">
    <source>
        <dbReference type="ARBA" id="ARBA00022490"/>
    </source>
</evidence>
<keyword evidence="4 6" id="KW-0012">Acyltransferase</keyword>
<dbReference type="Gene3D" id="3.40.50.1820">
    <property type="entry name" value="alpha/beta hydrolase"/>
    <property type="match status" value="1"/>
</dbReference>
<dbReference type="NCBIfam" id="TIGR01838">
    <property type="entry name" value="PHA_synth_I"/>
    <property type="match status" value="1"/>
</dbReference>
<dbReference type="EMBL" id="LR778301">
    <property type="protein sequence ID" value="CAB1368757.1"/>
    <property type="molecule type" value="Genomic_DNA"/>
</dbReference>
<dbReference type="RefSeq" id="WP_232096465.1">
    <property type="nucleotide sequence ID" value="NZ_LR778301.1"/>
</dbReference>
<dbReference type="InterPro" id="IPR029058">
    <property type="entry name" value="AB_hydrolase_fold"/>
</dbReference>
<dbReference type="Proteomes" id="UP000515733">
    <property type="component" value="Chromosome"/>
</dbReference>
<dbReference type="InterPro" id="IPR051321">
    <property type="entry name" value="PHA/PHB_synthase"/>
</dbReference>
<keyword evidence="2" id="KW-0963">Cytoplasm</keyword>
<evidence type="ECO:0000313" key="6">
    <source>
        <dbReference type="EMBL" id="CAB1368757.1"/>
    </source>
</evidence>
<proteinExistence type="predicted"/>
<dbReference type="EC" id="2.3.1.-" evidence="6"/>
<dbReference type="KEGG" id="doe:DENOEST_1592"/>
<comment type="subcellular location">
    <subcellularLocation>
        <location evidence="1">Cytoplasm</location>
    </subcellularLocation>
</comment>
<evidence type="ECO:0000256" key="1">
    <source>
        <dbReference type="ARBA" id="ARBA00004496"/>
    </source>
</evidence>
<evidence type="ECO:0000259" key="5">
    <source>
        <dbReference type="Pfam" id="PF07167"/>
    </source>
</evidence>
<dbReference type="Pfam" id="PF07167">
    <property type="entry name" value="PhaC_N"/>
    <property type="match status" value="1"/>
</dbReference>
<name>A0A6S6XXC5_9PROT</name>
<accession>A0A6S6XXC5</accession>
<dbReference type="PANTHER" id="PTHR36837">
    <property type="entry name" value="POLY(3-HYDROXYALKANOATE) POLYMERASE SUBUNIT PHAC"/>
    <property type="match status" value="1"/>
</dbReference>
<protein>
    <submittedName>
        <fullName evidence="6">Poly(3-hydroxyalkanoate) polymerase subunit PhaC</fullName>
        <ecNumber evidence="6">2.3.1.-</ecNumber>
    </submittedName>
</protein>
<keyword evidence="7" id="KW-1185">Reference proteome</keyword>
<evidence type="ECO:0000313" key="7">
    <source>
        <dbReference type="Proteomes" id="UP000515733"/>
    </source>
</evidence>
<keyword evidence="3 6" id="KW-0808">Transferase</keyword>
<evidence type="ECO:0000256" key="4">
    <source>
        <dbReference type="ARBA" id="ARBA00023315"/>
    </source>
</evidence>
<dbReference type="PANTHER" id="PTHR36837:SF5">
    <property type="entry name" value="POLY-3-HYDROXYBUTYRATE SYNTHASE"/>
    <property type="match status" value="1"/>
</dbReference>
<sequence length="569" mass="62814">MSTPPDSPPFVQQLLMQAGQAMAQGMARWAAQQQAAPEPDGGAVGRLQRDLLASYGRLWQGMLQSGESRVPGAFVSAPPGDRRFSGRAWSDSPIYDYLRQAYLLNADYLGRLVEALPLEGEQERRQVRFMVRQAVEALAPSNFAATNPEFIQKALETQGESIRRGIANLLADLEKGRISMTDESAFEVGRNLAATPGAVVFENELFQLIQYAPLTDKVAQRPLLMVPPCINKFYILDLQAHNSFVRYAVEQGNTVFMLSWRNVKAEQGHLGWDDYIERGVLEAIDQVRAICRIKQINVLGFCVGGTLLSSALAVARARGDEPAKSLTLLTTLLDFAEPGEIGCFVDEKSVAMRETSVGQGGLLPGRELASVFSSLRANELIWQYVVGNYLKGDTPPAFDLLYWNSDSTNLPGPFLVWYLRNMYLENNLRVPGRLDMCGVRADLGRVDMPAFVLATREDHIVPWHGAFASSRLLGGEVTFVLGASGHIAGVINPAAANKRSHWINPQGLEQAEPEQWLAGAEEVRGSWWPRWAKWLKAFGGRRIAARSMLGDAVHPPIEPAPGRYVKERA</sequence>